<proteinExistence type="inferred from homology"/>
<dbReference type="GO" id="GO:0046872">
    <property type="term" value="F:metal ion binding"/>
    <property type="evidence" value="ECO:0007669"/>
    <property type="project" value="UniProtKB-KW"/>
</dbReference>
<name>A0A561BAU7_9BURK</name>
<evidence type="ECO:0000256" key="5">
    <source>
        <dbReference type="ARBA" id="ARBA00022801"/>
    </source>
</evidence>
<dbReference type="Gene3D" id="3.40.50.1820">
    <property type="entry name" value="alpha/beta hydrolase"/>
    <property type="match status" value="1"/>
</dbReference>
<evidence type="ECO:0000313" key="9">
    <source>
        <dbReference type="Proteomes" id="UP000319722"/>
    </source>
</evidence>
<keyword evidence="6" id="KW-0106">Calcium</keyword>
<comment type="caution">
    <text evidence="8">The sequence shown here is derived from an EMBL/GenBank/DDBJ whole genome shotgun (WGS) entry which is preliminary data.</text>
</comment>
<dbReference type="AlphaFoldDB" id="A0A561BAU7"/>
<sequence length="512" mass="53738">MSIPASMIGKPTSGAIVQSATFVTADAKANVNGEYCAVTGIIVPATAGAPTMEFQVNLPTQWNERALHMGGGGYDGTLVTGLGPYVSQPNGTPNALKQGYVTLGGDGGHKGAVFDGTFALNDEALLNYGQLSVKKVHDAAMAIIQKRYGAKPRRFYFIGGSQGGHEGLDAAARYAADYDGVIANYPAYNLSLLQQASLYVGRALYDNGGAGWLNDNKRKLLVNAVYAACDSLDGLADGIIGNIQACNAAFNINTVKATLRCPGGADAGDSCLSDAQIDAVGKISSPYDLGFPIAGQQVFARWPLLEGGDFSFFGAGSALGFAPVPTSAATPPADALLYTIGAAHARYFVAKDPLLNPLTYDPANFKARLQELGGITEVTQQSLEAFRARGGKLILTHGTTDGLISPHNTEDYYNLQVTQFGQPAVDSFIRFFTIPGFDHGAGRYNLGYDGLAVLSDWVEKGQAPDTIASVDNNAADPAAARSRPMCRWPLWPRFTGAPGTEGNASSYTCTAS</sequence>
<evidence type="ECO:0000256" key="3">
    <source>
        <dbReference type="ARBA" id="ARBA00022723"/>
    </source>
</evidence>
<keyword evidence="7" id="KW-1015">Disulfide bond</keyword>
<keyword evidence="3" id="KW-0479">Metal-binding</keyword>
<dbReference type="PANTHER" id="PTHR33938">
    <property type="entry name" value="FERULOYL ESTERASE B-RELATED"/>
    <property type="match status" value="1"/>
</dbReference>
<organism evidence="8 9">
    <name type="scientific">Variovorax beijingensis</name>
    <dbReference type="NCBI Taxonomy" id="2496117"/>
    <lineage>
        <taxon>Bacteria</taxon>
        <taxon>Pseudomonadati</taxon>
        <taxon>Pseudomonadota</taxon>
        <taxon>Betaproteobacteria</taxon>
        <taxon>Burkholderiales</taxon>
        <taxon>Comamonadaceae</taxon>
        <taxon>Variovorax</taxon>
    </lineage>
</organism>
<comment type="similarity">
    <text evidence="1">Belongs to the tannase family.</text>
</comment>
<dbReference type="EMBL" id="VIVL01000014">
    <property type="protein sequence ID" value="TWD76045.1"/>
    <property type="molecule type" value="Genomic_DNA"/>
</dbReference>
<keyword evidence="5" id="KW-0378">Hydrolase</keyword>
<dbReference type="Proteomes" id="UP000319722">
    <property type="component" value="Unassembled WGS sequence"/>
</dbReference>
<keyword evidence="2" id="KW-0719">Serine esterase</keyword>
<evidence type="ECO:0000256" key="7">
    <source>
        <dbReference type="ARBA" id="ARBA00023157"/>
    </source>
</evidence>
<evidence type="ECO:0000256" key="4">
    <source>
        <dbReference type="ARBA" id="ARBA00022729"/>
    </source>
</evidence>
<evidence type="ECO:0000256" key="6">
    <source>
        <dbReference type="ARBA" id="ARBA00022837"/>
    </source>
</evidence>
<dbReference type="InterPro" id="IPR011118">
    <property type="entry name" value="Tannase/feruloyl_esterase"/>
</dbReference>
<accession>A0A561BAU7</accession>
<dbReference type="Pfam" id="PF07519">
    <property type="entry name" value="Tannase"/>
    <property type="match status" value="1"/>
</dbReference>
<evidence type="ECO:0000313" key="8">
    <source>
        <dbReference type="EMBL" id="TWD76045.1"/>
    </source>
</evidence>
<gene>
    <name evidence="8" type="ORF">FB547_114116</name>
</gene>
<dbReference type="GO" id="GO:0052689">
    <property type="term" value="F:carboxylic ester hydrolase activity"/>
    <property type="evidence" value="ECO:0007669"/>
    <property type="project" value="UniProtKB-KW"/>
</dbReference>
<dbReference type="InterPro" id="IPR029058">
    <property type="entry name" value="AB_hydrolase_fold"/>
</dbReference>
<dbReference type="PANTHER" id="PTHR33938:SF15">
    <property type="entry name" value="FERULOYL ESTERASE B-RELATED"/>
    <property type="match status" value="1"/>
</dbReference>
<evidence type="ECO:0000256" key="2">
    <source>
        <dbReference type="ARBA" id="ARBA00022487"/>
    </source>
</evidence>
<reference evidence="8 9" key="1">
    <citation type="submission" date="2019-06" db="EMBL/GenBank/DDBJ databases">
        <title>Sorghum-associated microbial communities from plants grown in Nebraska, USA.</title>
        <authorList>
            <person name="Schachtman D."/>
        </authorList>
    </citation>
    <scope>NUCLEOTIDE SEQUENCE [LARGE SCALE GENOMIC DNA]</scope>
    <source>
        <strain evidence="8 9">T529</strain>
    </source>
</reference>
<keyword evidence="4" id="KW-0732">Signal</keyword>
<dbReference type="SUPFAM" id="SSF53474">
    <property type="entry name" value="alpha/beta-Hydrolases"/>
    <property type="match status" value="1"/>
</dbReference>
<protein>
    <submittedName>
        <fullName evidence="8">Feruloyl esterase</fullName>
    </submittedName>
</protein>
<evidence type="ECO:0000256" key="1">
    <source>
        <dbReference type="ARBA" id="ARBA00006249"/>
    </source>
</evidence>